<evidence type="ECO:0000256" key="2">
    <source>
        <dbReference type="ARBA" id="ARBA00023015"/>
    </source>
</evidence>
<dbReference type="InterPro" id="IPR007627">
    <property type="entry name" value="RNA_pol_sigma70_r2"/>
</dbReference>
<dbReference type="Pfam" id="PF04542">
    <property type="entry name" value="Sigma70_r2"/>
    <property type="match status" value="1"/>
</dbReference>
<evidence type="ECO:0000259" key="5">
    <source>
        <dbReference type="Pfam" id="PF04542"/>
    </source>
</evidence>
<dbReference type="SUPFAM" id="SSF88659">
    <property type="entry name" value="Sigma3 and sigma4 domains of RNA polymerase sigma factors"/>
    <property type="match status" value="1"/>
</dbReference>
<keyword evidence="4" id="KW-0804">Transcription</keyword>
<dbReference type="SUPFAM" id="SSF88946">
    <property type="entry name" value="Sigma2 domain of RNA polymerase sigma factors"/>
    <property type="match status" value="1"/>
</dbReference>
<feature type="domain" description="RNA polymerase sigma factor 70 region 4 type 2" evidence="6">
    <location>
        <begin position="125"/>
        <end position="176"/>
    </location>
</feature>
<dbReference type="PANTHER" id="PTHR43133">
    <property type="entry name" value="RNA POLYMERASE ECF-TYPE SIGMA FACTO"/>
    <property type="match status" value="1"/>
</dbReference>
<reference evidence="7 8" key="1">
    <citation type="submission" date="2023-10" db="EMBL/GenBank/DDBJ databases">
        <title>Marimonas sp. nov. isolated from tidal mud flat.</title>
        <authorList>
            <person name="Jaincy N.J."/>
            <person name="Srinivasan S."/>
            <person name="Lee S.-S."/>
        </authorList>
    </citation>
    <scope>NUCLEOTIDE SEQUENCE [LARGE SCALE GENOMIC DNA]</scope>
    <source>
        <strain evidence="7 8">MJ-SS3</strain>
    </source>
</reference>
<keyword evidence="8" id="KW-1185">Reference proteome</keyword>
<dbReference type="InterPro" id="IPR013325">
    <property type="entry name" value="RNA_pol_sigma_r2"/>
</dbReference>
<dbReference type="NCBIfam" id="TIGR02937">
    <property type="entry name" value="sigma70-ECF"/>
    <property type="match status" value="1"/>
</dbReference>
<dbReference type="Proteomes" id="UP001268651">
    <property type="component" value="Unassembled WGS sequence"/>
</dbReference>
<dbReference type="Pfam" id="PF08281">
    <property type="entry name" value="Sigma70_r4_2"/>
    <property type="match status" value="1"/>
</dbReference>
<evidence type="ECO:0000259" key="6">
    <source>
        <dbReference type="Pfam" id="PF08281"/>
    </source>
</evidence>
<keyword evidence="3" id="KW-0731">Sigma factor</keyword>
<protein>
    <submittedName>
        <fullName evidence="7">RNA polymerase sigma factor</fullName>
    </submittedName>
</protein>
<evidence type="ECO:0000256" key="1">
    <source>
        <dbReference type="ARBA" id="ARBA00010641"/>
    </source>
</evidence>
<dbReference type="InterPro" id="IPR014284">
    <property type="entry name" value="RNA_pol_sigma-70_dom"/>
</dbReference>
<dbReference type="CDD" id="cd06171">
    <property type="entry name" value="Sigma70_r4"/>
    <property type="match status" value="1"/>
</dbReference>
<evidence type="ECO:0000313" key="7">
    <source>
        <dbReference type="EMBL" id="MDU8885764.1"/>
    </source>
</evidence>
<accession>A0ABU3U621</accession>
<gene>
    <name evidence="7" type="ORF">RXV94_06300</name>
</gene>
<comment type="similarity">
    <text evidence="1">Belongs to the sigma-70 factor family. ECF subfamily.</text>
</comment>
<dbReference type="PANTHER" id="PTHR43133:SF46">
    <property type="entry name" value="RNA POLYMERASE SIGMA-70 FACTOR ECF SUBFAMILY"/>
    <property type="match status" value="1"/>
</dbReference>
<evidence type="ECO:0000313" key="8">
    <source>
        <dbReference type="Proteomes" id="UP001268651"/>
    </source>
</evidence>
<evidence type="ECO:0000256" key="3">
    <source>
        <dbReference type="ARBA" id="ARBA00023082"/>
    </source>
</evidence>
<dbReference type="Gene3D" id="1.10.10.10">
    <property type="entry name" value="Winged helix-like DNA-binding domain superfamily/Winged helix DNA-binding domain"/>
    <property type="match status" value="1"/>
</dbReference>
<feature type="domain" description="RNA polymerase sigma-70 region 2" evidence="5">
    <location>
        <begin position="33"/>
        <end position="99"/>
    </location>
</feature>
<comment type="caution">
    <text evidence="7">The sequence shown here is derived from an EMBL/GenBank/DDBJ whole genome shotgun (WGS) entry which is preliminary data.</text>
</comment>
<dbReference type="EMBL" id="JAWHTF010000002">
    <property type="protein sequence ID" value="MDU8885764.1"/>
    <property type="molecule type" value="Genomic_DNA"/>
</dbReference>
<evidence type="ECO:0000256" key="4">
    <source>
        <dbReference type="ARBA" id="ARBA00023163"/>
    </source>
</evidence>
<dbReference type="InterPro" id="IPR013324">
    <property type="entry name" value="RNA_pol_sigma_r3/r4-like"/>
</dbReference>
<proteinExistence type="inferred from homology"/>
<name>A0ABU3U621_9FLAO</name>
<sequence length="191" mass="22558">MKSLLKVIQLYKNENTLIKKASQNNREAQKAIFDLYAPKMLSVCRYYIKDLQHAEDVMLKGFFKVFSNLKAFTGKGNFEGWIRRIMVNESISYLRQQKKVELSFEEVEINQEDYYFEHSFYNVDEIQQCIDSLPKGYKMVFIMYAVEGYKHHEIAEILNISEGTSKSQLFKARKLLQQMINELNKTSYGSR</sequence>
<dbReference type="InterPro" id="IPR036388">
    <property type="entry name" value="WH-like_DNA-bd_sf"/>
</dbReference>
<dbReference type="InterPro" id="IPR039425">
    <property type="entry name" value="RNA_pol_sigma-70-like"/>
</dbReference>
<dbReference type="RefSeq" id="WP_316661688.1">
    <property type="nucleotide sequence ID" value="NZ_JAWHTF010000002.1"/>
</dbReference>
<dbReference type="Gene3D" id="1.10.1740.10">
    <property type="match status" value="1"/>
</dbReference>
<organism evidence="7 8">
    <name type="scientific">Gilvirhabdus luticola</name>
    <dbReference type="NCBI Taxonomy" id="3079858"/>
    <lineage>
        <taxon>Bacteria</taxon>
        <taxon>Pseudomonadati</taxon>
        <taxon>Bacteroidota</taxon>
        <taxon>Flavobacteriia</taxon>
        <taxon>Flavobacteriales</taxon>
        <taxon>Flavobacteriaceae</taxon>
        <taxon>Gilvirhabdus</taxon>
    </lineage>
</organism>
<keyword evidence="2" id="KW-0805">Transcription regulation</keyword>
<dbReference type="InterPro" id="IPR013249">
    <property type="entry name" value="RNA_pol_sigma70_r4_t2"/>
</dbReference>